<evidence type="ECO:0000259" key="4">
    <source>
        <dbReference type="Pfam" id="PF13193"/>
    </source>
</evidence>
<keyword evidence="2" id="KW-0812">Transmembrane</keyword>
<keyword evidence="2" id="KW-0472">Membrane</keyword>
<evidence type="ECO:0000313" key="5">
    <source>
        <dbReference type="EMBL" id="WLS98060.1"/>
    </source>
</evidence>
<dbReference type="RefSeq" id="WP_038648965.1">
    <property type="nucleotide sequence ID" value="NZ_CP132375.1"/>
</dbReference>
<comment type="similarity">
    <text evidence="1">Belongs to the ATP-dependent AMP-binding enzyme family.</text>
</comment>
<dbReference type="Proteomes" id="UP001229773">
    <property type="component" value="Chromosome"/>
</dbReference>
<dbReference type="AlphaFoldDB" id="A0ABD7Z2K5"/>
<feature type="transmembrane region" description="Helical" evidence="2">
    <location>
        <begin position="224"/>
        <end position="251"/>
    </location>
</feature>
<dbReference type="CDD" id="cd04433">
    <property type="entry name" value="AFD_class_I"/>
    <property type="match status" value="1"/>
</dbReference>
<dbReference type="PANTHER" id="PTHR43201:SF8">
    <property type="entry name" value="ACYL-COA SYNTHETASE FAMILY MEMBER 3"/>
    <property type="match status" value="1"/>
</dbReference>
<dbReference type="PANTHER" id="PTHR43201">
    <property type="entry name" value="ACYL-COA SYNTHETASE"/>
    <property type="match status" value="1"/>
</dbReference>
<evidence type="ECO:0000259" key="3">
    <source>
        <dbReference type="Pfam" id="PF00501"/>
    </source>
</evidence>
<evidence type="ECO:0000256" key="2">
    <source>
        <dbReference type="SAM" id="Phobius"/>
    </source>
</evidence>
<organism evidence="5 6">
    <name type="scientific">Snodgrassella alvi</name>
    <dbReference type="NCBI Taxonomy" id="1196083"/>
    <lineage>
        <taxon>Bacteria</taxon>
        <taxon>Pseudomonadati</taxon>
        <taxon>Pseudomonadota</taxon>
        <taxon>Betaproteobacteria</taxon>
        <taxon>Neisseriales</taxon>
        <taxon>Neisseriaceae</taxon>
        <taxon>Snodgrassella</taxon>
    </lineage>
</organism>
<dbReference type="Pfam" id="PF13193">
    <property type="entry name" value="AMP-binding_C"/>
    <property type="match status" value="1"/>
</dbReference>
<dbReference type="InterPro" id="IPR000873">
    <property type="entry name" value="AMP-dep_synth/lig_dom"/>
</dbReference>
<name>A0ABD7Z2K5_9NEIS</name>
<protein>
    <submittedName>
        <fullName evidence="5">AMP-binding protein</fullName>
    </submittedName>
</protein>
<dbReference type="Gene3D" id="3.30.300.30">
    <property type="match status" value="1"/>
</dbReference>
<dbReference type="InterPro" id="IPR025110">
    <property type="entry name" value="AMP-bd_C"/>
</dbReference>
<dbReference type="InterPro" id="IPR045851">
    <property type="entry name" value="AMP-bd_C_sf"/>
</dbReference>
<feature type="domain" description="AMP-binding enzyme C-terminal" evidence="4">
    <location>
        <begin position="422"/>
        <end position="494"/>
    </location>
</feature>
<sequence length="510" mass="57596">MMIKTIKALYTIKFLTFKGIFYLLMSFRSVGMNLMALLYVRQKLSPDQIAINENDNCINYHTLYTQSQHLAKKLAAHCDIKPHQKIAIMASNHTIMIQTLFAIARLGADIYLLNTELSAKQLQNIQDAVKFDWIIHDPQIPILIDVKSLPTDHPEQISIYSLLKDKMPPYSGNLKVTHFNKLTVLTSGTTGRFKMAGRNSKAQNFISPFYQLLMKLNLSKYNRIYIATPIYHGFGIATLCMSVLLGATIFINKRFDAAKVCQLINKHNIEVITLVPLMLSRMMNYSVTQLRSLRCIITGGAPIAVTLVQRTINQLGKVLFNLYGTSEAGICLIATPDDLITHPSTLGKPVKGLSAKLMNNGKEDAIKGELYIKCAWSTQGKNWTATGDIVQKDSTNNYYLNGRADDMIVSGGENVYPFELKQCLVNHPDINDLAVISVNDEEFGQRLVAFVVLAAHTEQTEDTLIDWLKPQIARYQMPKKIYIIDELPMTHIGKVDRKQLINRYYELSKI</sequence>
<accession>A0ABD7Z2K5</accession>
<evidence type="ECO:0000313" key="6">
    <source>
        <dbReference type="Proteomes" id="UP001229773"/>
    </source>
</evidence>
<dbReference type="EMBL" id="CP132375">
    <property type="protein sequence ID" value="WLS98060.1"/>
    <property type="molecule type" value="Genomic_DNA"/>
</dbReference>
<dbReference type="Pfam" id="PF00501">
    <property type="entry name" value="AMP-binding"/>
    <property type="match status" value="1"/>
</dbReference>
<reference evidence="5 6" key="1">
    <citation type="submission" date="2023-08" db="EMBL/GenBank/DDBJ databases">
        <title>Complete genome sequences of 12 bacterial strains from the honey bee gut, resolved with long-read nanopore sequencing.</title>
        <authorList>
            <person name="Kwong W.K."/>
            <person name="Acheampong S."/>
            <person name="Polat M.F."/>
        </authorList>
    </citation>
    <scope>NUCLEOTIDE SEQUENCE [LARGE SCALE GENOMIC DNA]</scope>
    <source>
        <strain evidence="6">wkB9</strain>
    </source>
</reference>
<gene>
    <name evidence="5" type="ORF">RAM05_09435</name>
</gene>
<dbReference type="SUPFAM" id="SSF56801">
    <property type="entry name" value="Acetyl-CoA synthetase-like"/>
    <property type="match status" value="1"/>
</dbReference>
<proteinExistence type="inferred from homology"/>
<dbReference type="Gene3D" id="3.40.50.12780">
    <property type="entry name" value="N-terminal domain of ligase-like"/>
    <property type="match status" value="1"/>
</dbReference>
<keyword evidence="2" id="KW-1133">Transmembrane helix</keyword>
<feature type="domain" description="AMP-dependent synthetase/ligase" evidence="3">
    <location>
        <begin position="45"/>
        <end position="378"/>
    </location>
</feature>
<dbReference type="InterPro" id="IPR042099">
    <property type="entry name" value="ANL_N_sf"/>
</dbReference>
<feature type="transmembrane region" description="Helical" evidence="2">
    <location>
        <begin position="20"/>
        <end position="40"/>
    </location>
</feature>
<evidence type="ECO:0000256" key="1">
    <source>
        <dbReference type="ARBA" id="ARBA00006432"/>
    </source>
</evidence>